<dbReference type="Proteomes" id="UP000053477">
    <property type="component" value="Unassembled WGS sequence"/>
</dbReference>
<sequence>MHSRPSLVSVFNREQMVERDERASQRGCVRSASSSPLHRISLGEDGMESVLSARHERRCVWRDLIQAPRRLFVLKPSLCSSSITPTHLHLDRIGAGYLRIDVASRWRILSLLNARSLGQDFLGPNSYYTSTFSSLVRSRLKMYDEVLPSTARRCE</sequence>
<evidence type="ECO:0000313" key="2">
    <source>
        <dbReference type="Proteomes" id="UP000053477"/>
    </source>
</evidence>
<dbReference type="AlphaFoldDB" id="A0A0H2R1E8"/>
<dbReference type="InParanoid" id="A0A0H2R1E8"/>
<reference evidence="1 2" key="1">
    <citation type="submission" date="2015-04" db="EMBL/GenBank/DDBJ databases">
        <title>Complete genome sequence of Schizopora paradoxa KUC8140, a cosmopolitan wood degrader in East Asia.</title>
        <authorList>
            <consortium name="DOE Joint Genome Institute"/>
            <person name="Min B."/>
            <person name="Park H."/>
            <person name="Jang Y."/>
            <person name="Kim J.-J."/>
            <person name="Kim K.H."/>
            <person name="Pangilinan J."/>
            <person name="Lipzen A."/>
            <person name="Riley R."/>
            <person name="Grigoriev I.V."/>
            <person name="Spatafora J.W."/>
            <person name="Choi I.-G."/>
        </authorList>
    </citation>
    <scope>NUCLEOTIDE SEQUENCE [LARGE SCALE GENOMIC DNA]</scope>
    <source>
        <strain evidence="1 2">KUC8140</strain>
    </source>
</reference>
<organism evidence="1 2">
    <name type="scientific">Schizopora paradoxa</name>
    <dbReference type="NCBI Taxonomy" id="27342"/>
    <lineage>
        <taxon>Eukaryota</taxon>
        <taxon>Fungi</taxon>
        <taxon>Dikarya</taxon>
        <taxon>Basidiomycota</taxon>
        <taxon>Agaricomycotina</taxon>
        <taxon>Agaricomycetes</taxon>
        <taxon>Hymenochaetales</taxon>
        <taxon>Schizoporaceae</taxon>
        <taxon>Schizopora</taxon>
    </lineage>
</organism>
<proteinExistence type="predicted"/>
<protein>
    <submittedName>
        <fullName evidence="1">Uncharacterized protein</fullName>
    </submittedName>
</protein>
<accession>A0A0H2R1E8</accession>
<keyword evidence="2" id="KW-1185">Reference proteome</keyword>
<dbReference type="EMBL" id="KQ086293">
    <property type="protein sequence ID" value="KLO05549.1"/>
    <property type="molecule type" value="Genomic_DNA"/>
</dbReference>
<name>A0A0H2R1E8_9AGAM</name>
<gene>
    <name evidence="1" type="ORF">SCHPADRAFT_721823</name>
</gene>
<evidence type="ECO:0000313" key="1">
    <source>
        <dbReference type="EMBL" id="KLO05549.1"/>
    </source>
</evidence>